<dbReference type="PANTHER" id="PTHR43101:SF1">
    <property type="entry name" value="BETA-FRUCTOSIDASE"/>
    <property type="match status" value="1"/>
</dbReference>
<organism evidence="8 9">
    <name type="scientific">Galleria mellonella</name>
    <name type="common">Greater wax moth</name>
    <dbReference type="NCBI Taxonomy" id="7137"/>
    <lineage>
        <taxon>Eukaryota</taxon>
        <taxon>Metazoa</taxon>
        <taxon>Ecdysozoa</taxon>
        <taxon>Arthropoda</taxon>
        <taxon>Hexapoda</taxon>
        <taxon>Insecta</taxon>
        <taxon>Pterygota</taxon>
        <taxon>Neoptera</taxon>
        <taxon>Endopterygota</taxon>
        <taxon>Lepidoptera</taxon>
        <taxon>Glossata</taxon>
        <taxon>Ditrysia</taxon>
        <taxon>Pyraloidea</taxon>
        <taxon>Pyralidae</taxon>
        <taxon>Galleriinae</taxon>
        <taxon>Galleria</taxon>
    </lineage>
</organism>
<feature type="domain" description="Glycosyl hydrolase family 32 C-terminal" evidence="7">
    <location>
        <begin position="404"/>
        <end position="468"/>
    </location>
</feature>
<dbReference type="GeneID" id="128202621"/>
<keyword evidence="3 4" id="KW-0326">Glycosidase</keyword>
<dbReference type="InterPro" id="IPR013189">
    <property type="entry name" value="Glyco_hydro_32_C"/>
</dbReference>
<dbReference type="InterPro" id="IPR023296">
    <property type="entry name" value="Glyco_hydro_beta-prop_sf"/>
</dbReference>
<dbReference type="SUPFAM" id="SSF49899">
    <property type="entry name" value="Concanavalin A-like lectins/glucanases"/>
    <property type="match status" value="1"/>
</dbReference>
<evidence type="ECO:0000256" key="3">
    <source>
        <dbReference type="ARBA" id="ARBA00023295"/>
    </source>
</evidence>
<gene>
    <name evidence="9" type="primary">LOC128202621</name>
</gene>
<keyword evidence="2 4" id="KW-0378">Hydrolase</keyword>
<keyword evidence="5" id="KW-0732">Signal</keyword>
<evidence type="ECO:0000256" key="5">
    <source>
        <dbReference type="SAM" id="SignalP"/>
    </source>
</evidence>
<dbReference type="Pfam" id="PF08244">
    <property type="entry name" value="Glyco_hydro_32C"/>
    <property type="match status" value="1"/>
</dbReference>
<accession>A0ABM3N7F3</accession>
<feature type="chain" id="PRO_5045428822" description="Sucrose-6-phosphate hydrolase" evidence="5">
    <location>
        <begin position="16"/>
        <end position="511"/>
    </location>
</feature>
<sequence length="511" mass="59407">MEVLIILIWLCAAAAELPNDLTHLKEFIEQTHFSLKKKYRPLYHVSSPVGWLNNPSGFVFFKRQYHVFYQYHLYKGAWGAIHWGHAVSDNLVDWVHYPPTLIPNDFYDRHGCLSGSAVVHNGYLALFYTGHVLSKNSTYQTQNVAISSDGIVFQKYLYNPIIRKPSFEITDFRNPKVWKFRNTWYMILGTVHEGSPVLLLYTSPDLFIWKLDSILVHSYKDMGYMWENPDFFEVDGQYVLILSVQGIRPDAHRFRNFYQTGYIVGSFNYGTTEFEDLEISTATFNELDYGHDFYGAKTMQALDGRRLLVAWLGTWDSDFKESKDGWASMLTIIREVRISFHGRLLMKPIKELAELRTEALESAWYSPGEAFQAETRSFEMLVNSTSVSHDAVLIFEWGRGTNIRRYTIEYSSELGSVSVDRGGINGVRRADWSPVHKIFWHIFVDSSSIEVFCGEGEVVFSSRIYPKSIRVKIAGEMELHITQYKLRRSVGYDEKLRQYLKSNYINKYVNY</sequence>
<dbReference type="InterPro" id="IPR013320">
    <property type="entry name" value="ConA-like_dom_sf"/>
</dbReference>
<evidence type="ECO:0000256" key="1">
    <source>
        <dbReference type="ARBA" id="ARBA00009902"/>
    </source>
</evidence>
<dbReference type="Gene3D" id="2.60.120.560">
    <property type="entry name" value="Exo-inulinase, domain 1"/>
    <property type="match status" value="1"/>
</dbReference>
<feature type="domain" description="Glycosyl hydrolase family 32 N-terminal" evidence="6">
    <location>
        <begin position="44"/>
        <end position="348"/>
    </location>
</feature>
<dbReference type="SUPFAM" id="SSF75005">
    <property type="entry name" value="Arabinanase/levansucrase/invertase"/>
    <property type="match status" value="1"/>
</dbReference>
<evidence type="ECO:0000256" key="4">
    <source>
        <dbReference type="RuleBase" id="RU362110"/>
    </source>
</evidence>
<name>A0ABM3N7F3_GALME</name>
<dbReference type="CDD" id="cd08996">
    <property type="entry name" value="GH32_FFase"/>
    <property type="match status" value="1"/>
</dbReference>
<comment type="similarity">
    <text evidence="1 4">Belongs to the glycosyl hydrolase 32 family.</text>
</comment>
<dbReference type="SMART" id="SM00640">
    <property type="entry name" value="Glyco_32"/>
    <property type="match status" value="1"/>
</dbReference>
<feature type="signal peptide" evidence="5">
    <location>
        <begin position="1"/>
        <end position="15"/>
    </location>
</feature>
<dbReference type="InterPro" id="IPR001362">
    <property type="entry name" value="Glyco_hydro_32"/>
</dbReference>
<reference evidence="9" key="1">
    <citation type="submission" date="2025-08" db="UniProtKB">
        <authorList>
            <consortium name="RefSeq"/>
        </authorList>
    </citation>
    <scope>IDENTIFICATION</scope>
    <source>
        <tissue evidence="9">Whole larvae</tissue>
    </source>
</reference>
<dbReference type="NCBIfam" id="TIGR01322">
    <property type="entry name" value="scrB_fam"/>
    <property type="match status" value="1"/>
</dbReference>
<dbReference type="Proteomes" id="UP001652740">
    <property type="component" value="Unplaced"/>
</dbReference>
<dbReference type="EC" id="3.2.1.26" evidence="4"/>
<dbReference type="PANTHER" id="PTHR43101">
    <property type="entry name" value="BETA-FRUCTOSIDASE"/>
    <property type="match status" value="1"/>
</dbReference>
<dbReference type="Gene3D" id="2.115.10.20">
    <property type="entry name" value="Glycosyl hydrolase domain, family 43"/>
    <property type="match status" value="1"/>
</dbReference>
<dbReference type="RefSeq" id="XP_052759514.1">
    <property type="nucleotide sequence ID" value="XM_052903554.1"/>
</dbReference>
<protein>
    <recommendedName>
        <fullName evidence="4">Sucrose-6-phosphate hydrolase</fullName>
        <ecNumber evidence="4">3.2.1.26</ecNumber>
    </recommendedName>
</protein>
<evidence type="ECO:0000259" key="6">
    <source>
        <dbReference type="Pfam" id="PF00251"/>
    </source>
</evidence>
<dbReference type="InterPro" id="IPR051214">
    <property type="entry name" value="GH32_Enzymes"/>
</dbReference>
<evidence type="ECO:0000313" key="8">
    <source>
        <dbReference type="Proteomes" id="UP001652740"/>
    </source>
</evidence>
<dbReference type="InterPro" id="IPR006232">
    <property type="entry name" value="Suc6P_hydrolase"/>
</dbReference>
<evidence type="ECO:0000256" key="2">
    <source>
        <dbReference type="ARBA" id="ARBA00022801"/>
    </source>
</evidence>
<dbReference type="InterPro" id="IPR013148">
    <property type="entry name" value="Glyco_hydro_32_N"/>
</dbReference>
<keyword evidence="8" id="KW-1185">Reference proteome</keyword>
<dbReference type="Pfam" id="PF00251">
    <property type="entry name" value="Glyco_hydro_32N"/>
    <property type="match status" value="1"/>
</dbReference>
<comment type="catalytic activity">
    <reaction evidence="4">
        <text>Hydrolysis of terminal non-reducing beta-D-fructofuranoside residues in beta-D-fructofuranosides.</text>
        <dbReference type="EC" id="3.2.1.26"/>
    </reaction>
</comment>
<evidence type="ECO:0000259" key="7">
    <source>
        <dbReference type="Pfam" id="PF08244"/>
    </source>
</evidence>
<evidence type="ECO:0000313" key="9">
    <source>
        <dbReference type="RefSeq" id="XP_052759514.1"/>
    </source>
</evidence>
<proteinExistence type="inferred from homology"/>